<dbReference type="EMBL" id="JACEFO010001934">
    <property type="protein sequence ID" value="KAF8692640.1"/>
    <property type="molecule type" value="Genomic_DNA"/>
</dbReference>
<evidence type="ECO:0000256" key="2">
    <source>
        <dbReference type="SAM" id="Phobius"/>
    </source>
</evidence>
<feature type="transmembrane region" description="Helical" evidence="2">
    <location>
        <begin position="131"/>
        <end position="152"/>
    </location>
</feature>
<organism evidence="3 4">
    <name type="scientific">Digitaria exilis</name>
    <dbReference type="NCBI Taxonomy" id="1010633"/>
    <lineage>
        <taxon>Eukaryota</taxon>
        <taxon>Viridiplantae</taxon>
        <taxon>Streptophyta</taxon>
        <taxon>Embryophyta</taxon>
        <taxon>Tracheophyta</taxon>
        <taxon>Spermatophyta</taxon>
        <taxon>Magnoliopsida</taxon>
        <taxon>Liliopsida</taxon>
        <taxon>Poales</taxon>
        <taxon>Poaceae</taxon>
        <taxon>PACMAD clade</taxon>
        <taxon>Panicoideae</taxon>
        <taxon>Panicodae</taxon>
        <taxon>Paniceae</taxon>
        <taxon>Anthephorinae</taxon>
        <taxon>Digitaria</taxon>
    </lineage>
</organism>
<evidence type="ECO:0000313" key="4">
    <source>
        <dbReference type="Proteomes" id="UP000636709"/>
    </source>
</evidence>
<dbReference type="PANTHER" id="PTHR35278:SF4">
    <property type="entry name" value="TRANSMEMBRANE PROTEIN"/>
    <property type="match status" value="1"/>
</dbReference>
<dbReference type="PANTHER" id="PTHR35278">
    <property type="entry name" value="TRANSMEMBRANE PROTEIN-RELATED"/>
    <property type="match status" value="1"/>
</dbReference>
<gene>
    <name evidence="3" type="ORF">HU200_039462</name>
</gene>
<accession>A0A835EKW5</accession>
<evidence type="ECO:0000313" key="3">
    <source>
        <dbReference type="EMBL" id="KAF8692640.1"/>
    </source>
</evidence>
<reference evidence="3" key="1">
    <citation type="submission" date="2020-07" db="EMBL/GenBank/DDBJ databases">
        <title>Genome sequence and genetic diversity analysis of an under-domesticated orphan crop, white fonio (Digitaria exilis).</title>
        <authorList>
            <person name="Bennetzen J.L."/>
            <person name="Chen S."/>
            <person name="Ma X."/>
            <person name="Wang X."/>
            <person name="Yssel A.E.J."/>
            <person name="Chaluvadi S.R."/>
            <person name="Johnson M."/>
            <person name="Gangashetty P."/>
            <person name="Hamidou F."/>
            <person name="Sanogo M.D."/>
            <person name="Zwaenepoel A."/>
            <person name="Wallace J."/>
            <person name="Van De Peer Y."/>
            <person name="Van Deynze A."/>
        </authorList>
    </citation>
    <scope>NUCLEOTIDE SEQUENCE</scope>
    <source>
        <tissue evidence="3">Leaves</tissue>
    </source>
</reference>
<comment type="caution">
    <text evidence="3">The sequence shown here is derived from an EMBL/GenBank/DDBJ whole genome shotgun (WGS) entry which is preliminary data.</text>
</comment>
<feature type="region of interest" description="Disordered" evidence="1">
    <location>
        <begin position="1"/>
        <end position="20"/>
    </location>
</feature>
<keyword evidence="4" id="KW-1185">Reference proteome</keyword>
<name>A0A835EKW5_9POAL</name>
<dbReference type="AlphaFoldDB" id="A0A835EKW5"/>
<evidence type="ECO:0000256" key="1">
    <source>
        <dbReference type="SAM" id="MobiDB-lite"/>
    </source>
</evidence>
<feature type="compositionally biased region" description="Basic residues" evidence="1">
    <location>
        <begin position="327"/>
        <end position="339"/>
    </location>
</feature>
<feature type="compositionally biased region" description="Basic and acidic residues" evidence="1">
    <location>
        <begin position="56"/>
        <end position="69"/>
    </location>
</feature>
<feature type="compositionally biased region" description="Low complexity" evidence="1">
    <location>
        <begin position="242"/>
        <end position="258"/>
    </location>
</feature>
<feature type="region of interest" description="Disordered" evidence="1">
    <location>
        <begin position="218"/>
        <end position="339"/>
    </location>
</feature>
<dbReference type="OrthoDB" id="1916120at2759"/>
<protein>
    <submittedName>
        <fullName evidence="3">Uncharacterized protein</fullName>
    </submittedName>
</protein>
<feature type="region of interest" description="Disordered" evidence="1">
    <location>
        <begin position="48"/>
        <end position="69"/>
    </location>
</feature>
<dbReference type="Proteomes" id="UP000636709">
    <property type="component" value="Unassembled WGS sequence"/>
</dbReference>
<keyword evidence="2" id="KW-0812">Transmembrane</keyword>
<keyword evidence="2" id="KW-0472">Membrane</keyword>
<proteinExistence type="predicted"/>
<keyword evidence="2" id="KW-1133">Transmembrane helix</keyword>
<sequence>MLASSSAGPKETTAASAVHSPPNSYAATELILIGCKSEIVTVTAAAAQPRAGGQTSDEHAEQSHGRVLDRRQESRSAMGSVVSSAANGLGTFVGNAVSAPFRALFGASCEGVCSGTFDLPCFIEHICISSLVRLFAVLAVSYAVLFVVFLLVKIGVVKCVAKNAFKMVWKPCWACCRALGGACGDLCDKVRDTERLYRGRRRRRRDVELGELSVTSITDDMASSSPSSSSSSDEDGDRRRGVAASSSRSRGKPSSSTSVGDRRKERIRQSLRLKRTNSKVEPAARLSHGSGQRRRLSTGPRGTEAPPSSSMPSSLRVHGGSPPARGQGRRSHVHRRSSI</sequence>